<organism evidence="1 2">
    <name type="scientific">Staurois parvus</name>
    <dbReference type="NCBI Taxonomy" id="386267"/>
    <lineage>
        <taxon>Eukaryota</taxon>
        <taxon>Metazoa</taxon>
        <taxon>Chordata</taxon>
        <taxon>Craniata</taxon>
        <taxon>Vertebrata</taxon>
        <taxon>Euteleostomi</taxon>
        <taxon>Amphibia</taxon>
        <taxon>Batrachia</taxon>
        <taxon>Anura</taxon>
        <taxon>Neobatrachia</taxon>
        <taxon>Ranoidea</taxon>
        <taxon>Ranidae</taxon>
        <taxon>Staurois</taxon>
    </lineage>
</organism>
<proteinExistence type="predicted"/>
<evidence type="ECO:0000313" key="2">
    <source>
        <dbReference type="Proteomes" id="UP001162483"/>
    </source>
</evidence>
<accession>A0ABN9BHX4</accession>
<comment type="caution">
    <text evidence="1">The sequence shown here is derived from an EMBL/GenBank/DDBJ whole genome shotgun (WGS) entry which is preliminary data.</text>
</comment>
<gene>
    <name evidence="1" type="ORF">SPARVUS_LOCUS2940400</name>
</gene>
<dbReference type="EMBL" id="CATNWA010004170">
    <property type="protein sequence ID" value="CAI9547189.1"/>
    <property type="molecule type" value="Genomic_DNA"/>
</dbReference>
<keyword evidence="2" id="KW-1185">Reference proteome</keyword>
<reference evidence="1" key="1">
    <citation type="submission" date="2023-05" db="EMBL/GenBank/DDBJ databases">
        <authorList>
            <person name="Stuckert A."/>
        </authorList>
    </citation>
    <scope>NUCLEOTIDE SEQUENCE</scope>
</reference>
<dbReference type="Proteomes" id="UP001162483">
    <property type="component" value="Unassembled WGS sequence"/>
</dbReference>
<protein>
    <submittedName>
        <fullName evidence="1">Uncharacterized protein</fullName>
    </submittedName>
</protein>
<feature type="non-terminal residue" evidence="1">
    <location>
        <position position="1"/>
    </location>
</feature>
<name>A0ABN9BHX4_9NEOB</name>
<sequence length="81" mass="8987">DFAFLGRGCQSRQSPVITEHLQRGGELYVNNTVLLPVSLCTLLKQRHTDTSKYSTQLTLLIAPHVNPFLPSAISTVSVLFF</sequence>
<evidence type="ECO:0000313" key="1">
    <source>
        <dbReference type="EMBL" id="CAI9547189.1"/>
    </source>
</evidence>